<evidence type="ECO:0000256" key="4">
    <source>
        <dbReference type="ARBA" id="ARBA00022982"/>
    </source>
</evidence>
<gene>
    <name evidence="9" type="ORF">J2Z31_001171</name>
</gene>
<evidence type="ECO:0000256" key="2">
    <source>
        <dbReference type="ARBA" id="ARBA00022617"/>
    </source>
</evidence>
<evidence type="ECO:0000256" key="7">
    <source>
        <dbReference type="SAM" id="Phobius"/>
    </source>
</evidence>
<keyword evidence="5 6" id="KW-0408">Iron</keyword>
<evidence type="ECO:0000259" key="8">
    <source>
        <dbReference type="PROSITE" id="PS51007"/>
    </source>
</evidence>
<reference evidence="9 10" key="1">
    <citation type="submission" date="2021-03" db="EMBL/GenBank/DDBJ databases">
        <title>Genomic Encyclopedia of Type Strains, Phase IV (KMG-IV): sequencing the most valuable type-strain genomes for metagenomic binning, comparative biology and taxonomic classification.</title>
        <authorList>
            <person name="Goeker M."/>
        </authorList>
    </citation>
    <scope>NUCLEOTIDE SEQUENCE [LARGE SCALE GENOMIC DNA]</scope>
    <source>
        <strain evidence="9 10">DSM 13372</strain>
    </source>
</reference>
<keyword evidence="7" id="KW-0472">Membrane</keyword>
<dbReference type="EMBL" id="JAGILA010000001">
    <property type="protein sequence ID" value="MBP2234681.1"/>
    <property type="molecule type" value="Genomic_DNA"/>
</dbReference>
<evidence type="ECO:0000256" key="5">
    <source>
        <dbReference type="ARBA" id="ARBA00023004"/>
    </source>
</evidence>
<dbReference type="InterPro" id="IPR036909">
    <property type="entry name" value="Cyt_c-like_dom_sf"/>
</dbReference>
<dbReference type="Proteomes" id="UP000730739">
    <property type="component" value="Unassembled WGS sequence"/>
</dbReference>
<evidence type="ECO:0000313" key="9">
    <source>
        <dbReference type="EMBL" id="MBP2234681.1"/>
    </source>
</evidence>
<keyword evidence="7" id="KW-0812">Transmembrane</keyword>
<accession>A0ABS4QVK7</accession>
<keyword evidence="10" id="KW-1185">Reference proteome</keyword>
<protein>
    <submittedName>
        <fullName evidence="9">Cytochrome c553</fullName>
    </submittedName>
</protein>
<evidence type="ECO:0000256" key="1">
    <source>
        <dbReference type="ARBA" id="ARBA00022448"/>
    </source>
</evidence>
<dbReference type="InterPro" id="IPR050597">
    <property type="entry name" value="Cytochrome_c_Oxidase_Subunit"/>
</dbReference>
<dbReference type="InterPro" id="IPR009056">
    <property type="entry name" value="Cyt_c-like_dom"/>
</dbReference>
<evidence type="ECO:0000256" key="3">
    <source>
        <dbReference type="ARBA" id="ARBA00022723"/>
    </source>
</evidence>
<feature type="domain" description="Cytochrome c" evidence="8">
    <location>
        <begin position="75"/>
        <end position="161"/>
    </location>
</feature>
<comment type="caution">
    <text evidence="9">The sequence shown here is derived from an EMBL/GenBank/DDBJ whole genome shotgun (WGS) entry which is preliminary data.</text>
</comment>
<organism evidence="9 10">
    <name type="scientific">Sinorhizobium kostiense</name>
    <dbReference type="NCBI Taxonomy" id="76747"/>
    <lineage>
        <taxon>Bacteria</taxon>
        <taxon>Pseudomonadati</taxon>
        <taxon>Pseudomonadota</taxon>
        <taxon>Alphaproteobacteria</taxon>
        <taxon>Hyphomicrobiales</taxon>
        <taxon>Rhizobiaceae</taxon>
        <taxon>Sinorhizobium/Ensifer group</taxon>
        <taxon>Sinorhizobium</taxon>
    </lineage>
</organism>
<keyword evidence="7" id="KW-1133">Transmembrane helix</keyword>
<keyword evidence="3 6" id="KW-0479">Metal-binding</keyword>
<dbReference type="PANTHER" id="PTHR33751">
    <property type="entry name" value="CBB3-TYPE CYTOCHROME C OXIDASE SUBUNIT FIXP"/>
    <property type="match status" value="1"/>
</dbReference>
<name>A0ABS4QVK7_9HYPH</name>
<dbReference type="PANTHER" id="PTHR33751:SF9">
    <property type="entry name" value="CYTOCHROME C4"/>
    <property type="match status" value="1"/>
</dbReference>
<dbReference type="Gene3D" id="1.10.760.10">
    <property type="entry name" value="Cytochrome c-like domain"/>
    <property type="match status" value="3"/>
</dbReference>
<sequence length="375" mass="40279">MELKDLPWTTVAKMAGAAAGGLVLAGAVFILSGVYNIAASTGHLQITTWLIEILRERSIDVRSFGIKVPPLDEEGLIRLGAAHYEGGCVPCHGRPGEGINPIVGGMLPPPPDLLDVGERRPSEEIFWIVKNGLKYTGMPAWPDPRREDEVWAVTAFLARLPSASQIYEDLAGVTRGGRSGDEGLANAGVLTRCGRCHESEGTGTNGDRIPRLAGLPEAYLLRSLREYAGRTRASGAMEPVADLLSERERRELAAHYARLRPPAVETSISRDPEQLGRGQAIATRGIPREQVPACMNCHSGRQSPDFPVLAGQNAAYIVGQLQLWHRGGRRGTGYGRIMAVVATALDQQQIEDVAAYFASLPAGDVPQAPVAESSR</sequence>
<dbReference type="SUPFAM" id="SSF46626">
    <property type="entry name" value="Cytochrome c"/>
    <property type="match status" value="3"/>
</dbReference>
<proteinExistence type="predicted"/>
<keyword evidence="2 6" id="KW-0349">Heme</keyword>
<feature type="domain" description="Cytochrome c" evidence="8">
    <location>
        <begin position="273"/>
        <end position="361"/>
    </location>
</feature>
<dbReference type="PROSITE" id="PS51007">
    <property type="entry name" value="CYTC"/>
    <property type="match status" value="3"/>
</dbReference>
<feature type="transmembrane region" description="Helical" evidence="7">
    <location>
        <begin position="12"/>
        <end position="35"/>
    </location>
</feature>
<feature type="domain" description="Cytochrome c" evidence="8">
    <location>
        <begin position="175"/>
        <end position="260"/>
    </location>
</feature>
<dbReference type="Pfam" id="PF13442">
    <property type="entry name" value="Cytochrome_CBB3"/>
    <property type="match status" value="1"/>
</dbReference>
<evidence type="ECO:0000256" key="6">
    <source>
        <dbReference type="PROSITE-ProRule" id="PRU00433"/>
    </source>
</evidence>
<keyword evidence="4" id="KW-0249">Electron transport</keyword>
<evidence type="ECO:0000313" key="10">
    <source>
        <dbReference type="Proteomes" id="UP000730739"/>
    </source>
</evidence>
<keyword evidence="1" id="KW-0813">Transport</keyword>